<dbReference type="GeneID" id="92070605"/>
<dbReference type="PRINTS" id="PR00081">
    <property type="entry name" value="GDHRDH"/>
</dbReference>
<dbReference type="RefSeq" id="XP_066706436.1">
    <property type="nucleotide sequence ID" value="XM_066837543.1"/>
</dbReference>
<dbReference type="EMBL" id="JAQQWE010000001">
    <property type="protein sequence ID" value="KAK7967044.1"/>
    <property type="molecule type" value="Genomic_DNA"/>
</dbReference>
<dbReference type="PANTHER" id="PTHR43639:SF5">
    <property type="entry name" value="OXIDOREDUCTASE, SHORT-CHAIN DEHYDROGENASE_REDUCTASE FAMILY (AFU_ORTHOLOGUE AFUA_6G09140)"/>
    <property type="match status" value="1"/>
</dbReference>
<dbReference type="InterPro" id="IPR002347">
    <property type="entry name" value="SDR_fam"/>
</dbReference>
<accession>A0ABR1QWM2</accession>
<dbReference type="PRINTS" id="PR00080">
    <property type="entry name" value="SDRFAMILY"/>
</dbReference>
<evidence type="ECO:0000313" key="4">
    <source>
        <dbReference type="Proteomes" id="UP001391051"/>
    </source>
</evidence>
<dbReference type="Pfam" id="PF00106">
    <property type="entry name" value="adh_short"/>
    <property type="match status" value="1"/>
</dbReference>
<dbReference type="PANTHER" id="PTHR43639">
    <property type="entry name" value="OXIDOREDUCTASE, SHORT-CHAIN DEHYDROGENASE/REDUCTASE FAMILY (AFU_ORTHOLOGUE AFUA_5G02870)"/>
    <property type="match status" value="1"/>
</dbReference>
<comment type="caution">
    <text evidence="3">The sequence shown here is derived from an EMBL/GenBank/DDBJ whole genome shotgun (WGS) entry which is preliminary data.</text>
</comment>
<dbReference type="Pfam" id="PF13561">
    <property type="entry name" value="adh_short_C2"/>
    <property type="match status" value="1"/>
</dbReference>
<gene>
    <name evidence="3" type="ORF">PG986_001321</name>
</gene>
<dbReference type="SUPFAM" id="SSF51735">
    <property type="entry name" value="NAD(P)-binding Rossmann-fold domains"/>
    <property type="match status" value="1"/>
</dbReference>
<proteinExistence type="inferred from homology"/>
<dbReference type="InterPro" id="IPR036291">
    <property type="entry name" value="NAD(P)-bd_dom_sf"/>
</dbReference>
<protein>
    <submittedName>
        <fullName evidence="3">3-oxoacyl-reductase</fullName>
    </submittedName>
</protein>
<keyword evidence="4" id="KW-1185">Reference proteome</keyword>
<evidence type="ECO:0000256" key="1">
    <source>
        <dbReference type="ARBA" id="ARBA00023002"/>
    </source>
</evidence>
<keyword evidence="1" id="KW-0560">Oxidoreductase</keyword>
<comment type="similarity">
    <text evidence="2">Belongs to the short-chain dehydrogenases/reductases (SDR) family.</text>
</comment>
<evidence type="ECO:0000313" key="3">
    <source>
        <dbReference type="EMBL" id="KAK7967044.1"/>
    </source>
</evidence>
<organism evidence="3 4">
    <name type="scientific">Apiospora aurea</name>
    <dbReference type="NCBI Taxonomy" id="335848"/>
    <lineage>
        <taxon>Eukaryota</taxon>
        <taxon>Fungi</taxon>
        <taxon>Dikarya</taxon>
        <taxon>Ascomycota</taxon>
        <taxon>Pezizomycotina</taxon>
        <taxon>Sordariomycetes</taxon>
        <taxon>Xylariomycetidae</taxon>
        <taxon>Amphisphaeriales</taxon>
        <taxon>Apiosporaceae</taxon>
        <taxon>Apiospora</taxon>
    </lineage>
</organism>
<evidence type="ECO:0000256" key="2">
    <source>
        <dbReference type="RuleBase" id="RU000363"/>
    </source>
</evidence>
<sequence>MAPHLRLQFKVAIVTGGASGFGRGIAAKFVEEGAQVIIADLSEEAGSAAAAELKCDFVRADVTRRADWEALLRTAVDRFGGLDVVVNNAGMTYANKPTETVTEHDFDLVMNVNVKSVWLSTDVLLPYFLEKKRPGCFIQVASTAGVRPRPNLTWYNASKAAVINATKVRRTMAVEYGPKQIRFNSVSPVECKFLQHATRLTHVSVSAERTNLSVSRTHLFLGKPDTEENRKGFLSVVPLGRGSTPADVANACCYLASEEASFITGVNLEVDGGRCV</sequence>
<dbReference type="Proteomes" id="UP001391051">
    <property type="component" value="Unassembled WGS sequence"/>
</dbReference>
<reference evidence="3 4" key="1">
    <citation type="submission" date="2023-01" db="EMBL/GenBank/DDBJ databases">
        <title>Analysis of 21 Apiospora genomes using comparative genomics revels a genus with tremendous synthesis potential of carbohydrate active enzymes and secondary metabolites.</title>
        <authorList>
            <person name="Sorensen T."/>
        </authorList>
    </citation>
    <scope>NUCLEOTIDE SEQUENCE [LARGE SCALE GENOMIC DNA]</scope>
    <source>
        <strain evidence="3 4">CBS 24483</strain>
    </source>
</reference>
<name>A0ABR1QWM2_9PEZI</name>
<dbReference type="Gene3D" id="3.40.50.720">
    <property type="entry name" value="NAD(P)-binding Rossmann-like Domain"/>
    <property type="match status" value="1"/>
</dbReference>